<proteinExistence type="inferred from homology"/>
<protein>
    <submittedName>
        <fullName evidence="3">Putative tricarboxylic transport membrane protein</fullName>
    </submittedName>
</protein>
<dbReference type="AlphaFoldDB" id="A0A841Q078"/>
<feature type="signal peptide" evidence="2">
    <location>
        <begin position="1"/>
        <end position="23"/>
    </location>
</feature>
<evidence type="ECO:0000313" key="4">
    <source>
        <dbReference type="Proteomes" id="UP000568839"/>
    </source>
</evidence>
<dbReference type="Gene3D" id="3.40.190.10">
    <property type="entry name" value="Periplasmic binding protein-like II"/>
    <property type="match status" value="1"/>
</dbReference>
<reference evidence="3 4" key="1">
    <citation type="submission" date="2020-08" db="EMBL/GenBank/DDBJ databases">
        <title>Genomic Encyclopedia of Type Strains, Phase IV (KMG-IV): sequencing the most valuable type-strain genomes for metagenomic binning, comparative biology and taxonomic classification.</title>
        <authorList>
            <person name="Goeker M."/>
        </authorList>
    </citation>
    <scope>NUCLEOTIDE SEQUENCE [LARGE SCALE GENOMIC DNA]</scope>
    <source>
        <strain evidence="3 4">DSM 21769</strain>
    </source>
</reference>
<dbReference type="Pfam" id="PF03401">
    <property type="entry name" value="TctC"/>
    <property type="match status" value="1"/>
</dbReference>
<dbReference type="InterPro" id="IPR042100">
    <property type="entry name" value="Bug_dom1"/>
</dbReference>
<comment type="caution">
    <text evidence="3">The sequence shown here is derived from an EMBL/GenBank/DDBJ whole genome shotgun (WGS) entry which is preliminary data.</text>
</comment>
<comment type="similarity">
    <text evidence="1">Belongs to the UPF0065 (bug) family.</text>
</comment>
<keyword evidence="2" id="KW-0732">Signal</keyword>
<dbReference type="Gene3D" id="3.40.190.150">
    <property type="entry name" value="Bordetella uptake gene, domain 1"/>
    <property type="match status" value="1"/>
</dbReference>
<dbReference type="PANTHER" id="PTHR42928:SF5">
    <property type="entry name" value="BLR1237 PROTEIN"/>
    <property type="match status" value="1"/>
</dbReference>
<dbReference type="PANTHER" id="PTHR42928">
    <property type="entry name" value="TRICARBOXYLATE-BINDING PROTEIN"/>
    <property type="match status" value="1"/>
</dbReference>
<dbReference type="RefSeq" id="WP_184402644.1">
    <property type="nucleotide sequence ID" value="NZ_JACHHJ010000001.1"/>
</dbReference>
<dbReference type="EMBL" id="JACHHJ010000001">
    <property type="protein sequence ID" value="MBB6448688.1"/>
    <property type="molecule type" value="Genomic_DNA"/>
</dbReference>
<evidence type="ECO:0000256" key="2">
    <source>
        <dbReference type="SAM" id="SignalP"/>
    </source>
</evidence>
<keyword evidence="4" id="KW-1185">Reference proteome</keyword>
<evidence type="ECO:0000313" key="3">
    <source>
        <dbReference type="EMBL" id="MBB6448688.1"/>
    </source>
</evidence>
<gene>
    <name evidence="3" type="ORF">HNR44_000637</name>
</gene>
<name>A0A841Q078_9BACL</name>
<accession>A0A841Q078</accession>
<sequence length="314" mass="33901">MRTKLLFTTVGFLTLLAGCSAESSESAEDYPTRDIEMIVGHGPGGGTDVYARTVSDLLEHELGVNINVVNMEGAGGATGKSEAANRPGDGYTMAAISAFAITTANGNYAEGLDGLRPLARMQHDVGTIMANPEVYEDYDEFVEAAENVGIEVGGTGAGGNDEVIVEILAEETGLDINYVAFEGAGDMHAAALGGHIDAIFEEIGPVVDYLESEELHPLIVLNEERLDDFEDVPTTVENDIDVTNGIERGMVVPTDTPDEIVSVLEDALSEVYQTEEYQQHAEDQYLTYREGWLGADEYEEELAEDIEDYTEIVE</sequence>
<evidence type="ECO:0000256" key="1">
    <source>
        <dbReference type="ARBA" id="ARBA00006987"/>
    </source>
</evidence>
<dbReference type="SUPFAM" id="SSF53850">
    <property type="entry name" value="Periplasmic binding protein-like II"/>
    <property type="match status" value="1"/>
</dbReference>
<dbReference type="PROSITE" id="PS51257">
    <property type="entry name" value="PROKAR_LIPOPROTEIN"/>
    <property type="match status" value="1"/>
</dbReference>
<dbReference type="CDD" id="cd07012">
    <property type="entry name" value="PBP2_Bug_TTT"/>
    <property type="match status" value="1"/>
</dbReference>
<feature type="chain" id="PRO_5032674161" evidence="2">
    <location>
        <begin position="24"/>
        <end position="314"/>
    </location>
</feature>
<organism evidence="3 4">
    <name type="scientific">Geomicrobium halophilum</name>
    <dbReference type="NCBI Taxonomy" id="549000"/>
    <lineage>
        <taxon>Bacteria</taxon>
        <taxon>Bacillati</taxon>
        <taxon>Bacillota</taxon>
        <taxon>Bacilli</taxon>
        <taxon>Bacillales</taxon>
        <taxon>Geomicrobium</taxon>
    </lineage>
</organism>
<dbReference type="PIRSF" id="PIRSF017082">
    <property type="entry name" value="YflP"/>
    <property type="match status" value="1"/>
</dbReference>
<dbReference type="Proteomes" id="UP000568839">
    <property type="component" value="Unassembled WGS sequence"/>
</dbReference>
<dbReference type="InterPro" id="IPR005064">
    <property type="entry name" value="BUG"/>
</dbReference>